<dbReference type="HAMAP" id="MF_00347">
    <property type="entry name" value="Polyphosphate_kinase"/>
    <property type="match status" value="1"/>
</dbReference>
<feature type="domain" description="Polyphosphate kinase C-terminal" evidence="13">
    <location>
        <begin position="595"/>
        <end position="759"/>
    </location>
</feature>
<feature type="region of interest" description="Disordered" evidence="10">
    <location>
        <begin position="1"/>
        <end position="42"/>
    </location>
</feature>
<dbReference type="CDD" id="cd09165">
    <property type="entry name" value="PLDc_PaPPK1_C1_like"/>
    <property type="match status" value="1"/>
</dbReference>
<evidence type="ECO:0000256" key="6">
    <source>
        <dbReference type="ARBA" id="ARBA00022840"/>
    </source>
</evidence>
<evidence type="ECO:0000256" key="9">
    <source>
        <dbReference type="RuleBase" id="RU003800"/>
    </source>
</evidence>
<evidence type="ECO:0000259" key="12">
    <source>
        <dbReference type="Pfam" id="PF13089"/>
    </source>
</evidence>
<dbReference type="GO" id="GO:0008976">
    <property type="term" value="F:polyphosphate kinase activity"/>
    <property type="evidence" value="ECO:0007669"/>
    <property type="project" value="UniProtKB-UniRule"/>
</dbReference>
<dbReference type="InterPro" id="IPR003414">
    <property type="entry name" value="PP_kinase"/>
</dbReference>
<dbReference type="Pfam" id="PF17941">
    <property type="entry name" value="PP_kinase_C_1"/>
    <property type="match status" value="1"/>
</dbReference>
<evidence type="ECO:0000313" key="15">
    <source>
        <dbReference type="EMBL" id="TWE07313.1"/>
    </source>
</evidence>
<keyword evidence="6 8" id="KW-0067">ATP-binding</keyword>
<dbReference type="SUPFAM" id="SSF56024">
    <property type="entry name" value="Phospholipase D/nuclease"/>
    <property type="match status" value="2"/>
</dbReference>
<feature type="binding site" evidence="8">
    <location>
        <position position="560"/>
    </location>
    <ligand>
        <name>ATP</name>
        <dbReference type="ChEBI" id="CHEBI:30616"/>
    </ligand>
</feature>
<dbReference type="NCBIfam" id="NF003922">
    <property type="entry name" value="PRK05443.2-3"/>
    <property type="match status" value="1"/>
</dbReference>
<evidence type="ECO:0000256" key="7">
    <source>
        <dbReference type="ARBA" id="ARBA00022842"/>
    </source>
</evidence>
<dbReference type="InterPro" id="IPR025200">
    <property type="entry name" value="PPK_C_dom2"/>
</dbReference>
<dbReference type="Pfam" id="PF13089">
    <property type="entry name" value="PP_kinase_N"/>
    <property type="match status" value="1"/>
</dbReference>
<accession>A0A561DVC9</accession>
<feature type="active site" description="Phosphohistidine intermediate" evidence="8">
    <location>
        <position position="527"/>
    </location>
</feature>
<dbReference type="Proteomes" id="UP000318297">
    <property type="component" value="Unassembled WGS sequence"/>
</dbReference>
<evidence type="ECO:0000256" key="10">
    <source>
        <dbReference type="SAM" id="MobiDB-lite"/>
    </source>
</evidence>
<dbReference type="Gene3D" id="3.30.1840.10">
    <property type="entry name" value="Polyphosphate kinase middle domain"/>
    <property type="match status" value="1"/>
</dbReference>
<dbReference type="EMBL" id="VIVQ01000006">
    <property type="protein sequence ID" value="TWE07313.1"/>
    <property type="molecule type" value="Genomic_DNA"/>
</dbReference>
<dbReference type="GO" id="GO:0046872">
    <property type="term" value="F:metal ion binding"/>
    <property type="evidence" value="ECO:0007669"/>
    <property type="project" value="UniProtKB-KW"/>
</dbReference>
<keyword evidence="1 8" id="KW-0597">Phosphoprotein</keyword>
<feature type="domain" description="Polyphosphate kinase C-terminal" evidence="14">
    <location>
        <begin position="423"/>
        <end position="586"/>
    </location>
</feature>
<dbReference type="RefSeq" id="WP_145230786.1">
    <property type="nucleotide sequence ID" value="NZ_VIVQ01000006.1"/>
</dbReference>
<reference evidence="15 16" key="1">
    <citation type="submission" date="2019-06" db="EMBL/GenBank/DDBJ databases">
        <title>Sequencing the genomes of 1000 actinobacteria strains.</title>
        <authorList>
            <person name="Klenk H.-P."/>
        </authorList>
    </citation>
    <scope>NUCLEOTIDE SEQUENCE [LARGE SCALE GENOMIC DNA]</scope>
    <source>
        <strain evidence="15 16">DSM 19560</strain>
    </source>
</reference>
<name>A0A561DVC9_9MICO</name>
<organism evidence="15 16">
    <name type="scientific">Rudaeicoccus suwonensis</name>
    <dbReference type="NCBI Taxonomy" id="657409"/>
    <lineage>
        <taxon>Bacteria</taxon>
        <taxon>Bacillati</taxon>
        <taxon>Actinomycetota</taxon>
        <taxon>Actinomycetes</taxon>
        <taxon>Micrococcales</taxon>
        <taxon>Dermacoccaceae</taxon>
        <taxon>Rudaeicoccus</taxon>
    </lineage>
</organism>
<dbReference type="OrthoDB" id="9761456at2"/>
<dbReference type="InterPro" id="IPR024953">
    <property type="entry name" value="PP_kinase_middle"/>
</dbReference>
<evidence type="ECO:0000256" key="4">
    <source>
        <dbReference type="ARBA" id="ARBA00022741"/>
    </source>
</evidence>
<dbReference type="SUPFAM" id="SSF140356">
    <property type="entry name" value="PPK N-terminal domain-like"/>
    <property type="match status" value="1"/>
</dbReference>
<feature type="domain" description="Polyphosphate kinase middle" evidence="11">
    <location>
        <begin position="209"/>
        <end position="389"/>
    </location>
</feature>
<keyword evidence="2 8" id="KW-0808">Transferase</keyword>
<feature type="binding site" evidence="8">
    <location>
        <position position="467"/>
    </location>
    <ligand>
        <name>Mg(2+)</name>
        <dbReference type="ChEBI" id="CHEBI:18420"/>
    </ligand>
</feature>
<evidence type="ECO:0000256" key="5">
    <source>
        <dbReference type="ARBA" id="ARBA00022777"/>
    </source>
</evidence>
<evidence type="ECO:0000256" key="1">
    <source>
        <dbReference type="ARBA" id="ARBA00022553"/>
    </source>
</evidence>
<evidence type="ECO:0000259" key="14">
    <source>
        <dbReference type="Pfam" id="PF17941"/>
    </source>
</evidence>
<sequence length="786" mass="88009">MDEPEHSISQFDSHRSDTHGQPVTGGPSENEPGTSGDDDLNDLVHETAASEASLVRLQTRAAQRARGANGRFIRVAPELGTDDDTGDLPDDRFLDREISWLQFNERVLQLAGDPLIPLLERTRYLAIFASNLDEFFMVRVAGLKRRIATGLAVRSASGLEPREVLDEISHAAHELMQVHAKVFQRHIRPALVDQGICIVRPSEWTDADRVHLNDLFRSQIYPVLTPLAVDPAHPFPYISGLSLNLAVILINPKTEREHFARVKVPPLLPRLIQLPTGENDDKLYDARFVAIEDVMAEHLQFLFPGMEVREHFTFRVTRNEDLEVEEDDAENLLTALEKELTRRRFGPPVRLEVADDMDDHVMDLLVRELGVRDDEVYRLPEPLDLRGLNAVADLDRSELRWPPYVATAHPELAPVERAAQSDVMAAMRAGDILLHHPYDSFATSVQAFLEQAAADPQVLAIKQTLYRTSGDSPIIDSLIDAAEAGKQVLAVVEIKARFDEQNNISWARKLERAGVHVVYGMVGLKTHAKLCLVVRNEGGQMRRYAHVGTGNYNPKTARLYEDLGLLTCDPDVGEDLSRLFNQLSGMAPRSKFKRLLVAPRSVRSGLLEQIERTVAAAESGRAASVQIKVNSLVDEQIIDACYRASQAGVEVDIWVRGICAMRPGVEGLSEGIRVRSILGRFLEHSRVFRFTVEGEDDVTFIGSADMMHRNLDRRVEALVRIAAPKQLESLAGLLDEGMSPDTSSWHLNPNGSWQRHHLDAEGNPLRDLQADLLATYAKRKRKARRR</sequence>
<evidence type="ECO:0000313" key="16">
    <source>
        <dbReference type="Proteomes" id="UP000318297"/>
    </source>
</evidence>
<evidence type="ECO:0000256" key="8">
    <source>
        <dbReference type="HAMAP-Rule" id="MF_00347"/>
    </source>
</evidence>
<keyword evidence="7 8" id="KW-0460">Magnesium</keyword>
<dbReference type="NCBIfam" id="NF003921">
    <property type="entry name" value="PRK05443.2-2"/>
    <property type="match status" value="1"/>
</dbReference>
<dbReference type="GO" id="GO:0005524">
    <property type="term" value="F:ATP binding"/>
    <property type="evidence" value="ECO:0007669"/>
    <property type="project" value="UniProtKB-KW"/>
</dbReference>
<dbReference type="PANTHER" id="PTHR30218:SF0">
    <property type="entry name" value="POLYPHOSPHATE KINASE"/>
    <property type="match status" value="1"/>
</dbReference>
<comment type="function">
    <text evidence="8 9">Catalyzes the reversible transfer of the terminal phosphate of ATP to form a long-chain polyphosphate (polyP).</text>
</comment>
<dbReference type="FunFam" id="3.30.870.10:FF:000001">
    <property type="entry name" value="Polyphosphate kinase"/>
    <property type="match status" value="1"/>
</dbReference>
<gene>
    <name evidence="8" type="primary">ppk</name>
    <name evidence="15" type="ORF">BKA23_3495</name>
</gene>
<dbReference type="InterPro" id="IPR036830">
    <property type="entry name" value="PP_kinase_middle_dom_sf"/>
</dbReference>
<dbReference type="NCBIfam" id="NF003917">
    <property type="entry name" value="PRK05443.1-1"/>
    <property type="match status" value="1"/>
</dbReference>
<feature type="domain" description="Polyphosphate kinase N-terminal" evidence="12">
    <location>
        <begin position="93"/>
        <end position="199"/>
    </location>
</feature>
<keyword evidence="5 8" id="KW-0418">Kinase</keyword>
<evidence type="ECO:0000256" key="3">
    <source>
        <dbReference type="ARBA" id="ARBA00022723"/>
    </source>
</evidence>
<feature type="binding site" evidence="8">
    <location>
        <position position="684"/>
    </location>
    <ligand>
        <name>ATP</name>
        <dbReference type="ChEBI" id="CHEBI:30616"/>
    </ligand>
</feature>
<comment type="similarity">
    <text evidence="8 9">Belongs to the polyphosphate kinase 1 (PPK1) family.</text>
</comment>
<feature type="binding site" evidence="8">
    <location>
        <position position="497"/>
    </location>
    <ligand>
        <name>Mg(2+)</name>
        <dbReference type="ChEBI" id="CHEBI:18420"/>
    </ligand>
</feature>
<dbReference type="Pfam" id="PF13090">
    <property type="entry name" value="PP_kinase_C"/>
    <property type="match status" value="1"/>
</dbReference>
<proteinExistence type="inferred from homology"/>
<evidence type="ECO:0000259" key="11">
    <source>
        <dbReference type="Pfam" id="PF02503"/>
    </source>
</evidence>
<feature type="compositionally biased region" description="Basic and acidic residues" evidence="10">
    <location>
        <begin position="1"/>
        <end position="18"/>
    </location>
</feature>
<dbReference type="InterPro" id="IPR025198">
    <property type="entry name" value="PPK_N_dom"/>
</dbReference>
<evidence type="ECO:0000259" key="13">
    <source>
        <dbReference type="Pfam" id="PF13090"/>
    </source>
</evidence>
<feature type="binding site" evidence="8">
    <location>
        <position position="656"/>
    </location>
    <ligand>
        <name>ATP</name>
        <dbReference type="ChEBI" id="CHEBI:30616"/>
    </ligand>
</feature>
<evidence type="ECO:0000256" key="2">
    <source>
        <dbReference type="ARBA" id="ARBA00022679"/>
    </source>
</evidence>
<dbReference type="AlphaFoldDB" id="A0A561DVC9"/>
<dbReference type="EC" id="2.7.4.1" evidence="8 9"/>
<keyword evidence="4 8" id="KW-0547">Nucleotide-binding</keyword>
<comment type="PTM">
    <text evidence="8 9">An intermediate of this reaction is the autophosphorylated ppk in which a phosphate is covalently linked to a histidine residue through a N-P bond.</text>
</comment>
<comment type="catalytic activity">
    <reaction evidence="8 9">
        <text>[phosphate](n) + ATP = [phosphate](n+1) + ADP</text>
        <dbReference type="Rhea" id="RHEA:19573"/>
        <dbReference type="Rhea" id="RHEA-COMP:9859"/>
        <dbReference type="Rhea" id="RHEA-COMP:14280"/>
        <dbReference type="ChEBI" id="CHEBI:16838"/>
        <dbReference type="ChEBI" id="CHEBI:30616"/>
        <dbReference type="ChEBI" id="CHEBI:456216"/>
        <dbReference type="EC" id="2.7.4.1"/>
    </reaction>
</comment>
<feature type="binding site" evidence="8">
    <location>
        <position position="131"/>
    </location>
    <ligand>
        <name>ATP</name>
        <dbReference type="ChEBI" id="CHEBI:30616"/>
    </ligand>
</feature>
<dbReference type="GO" id="GO:0006799">
    <property type="term" value="P:polyphosphate biosynthetic process"/>
    <property type="evidence" value="ECO:0007669"/>
    <property type="project" value="UniProtKB-UniRule"/>
</dbReference>
<comment type="cofactor">
    <cofactor evidence="8">
        <name>Mg(2+)</name>
        <dbReference type="ChEBI" id="CHEBI:18420"/>
    </cofactor>
</comment>
<comment type="caution">
    <text evidence="15">The sequence shown here is derived from an EMBL/GenBank/DDBJ whole genome shotgun (WGS) entry which is preliminary data.</text>
</comment>
<dbReference type="Gene3D" id="1.20.58.310">
    <property type="entry name" value="Polyphosphate kinase N-terminal domain"/>
    <property type="match status" value="1"/>
</dbReference>
<protein>
    <recommendedName>
        <fullName evidence="8 9">Polyphosphate kinase</fullName>
        <ecNumber evidence="8 9">2.7.4.1</ecNumber>
    </recommendedName>
    <alternativeName>
        <fullName evidence="8">ATP-polyphosphate phosphotransferase</fullName>
    </alternativeName>
    <alternativeName>
        <fullName evidence="8">Polyphosphoric acid kinase</fullName>
    </alternativeName>
</protein>
<dbReference type="SUPFAM" id="SSF143724">
    <property type="entry name" value="PHP14-like"/>
    <property type="match status" value="1"/>
</dbReference>
<dbReference type="Pfam" id="PF02503">
    <property type="entry name" value="PP_kinase"/>
    <property type="match status" value="1"/>
</dbReference>
<keyword evidence="16" id="KW-1185">Reference proteome</keyword>
<dbReference type="NCBIfam" id="NF003918">
    <property type="entry name" value="PRK05443.1-2"/>
    <property type="match status" value="1"/>
</dbReference>
<dbReference type="NCBIfam" id="TIGR03705">
    <property type="entry name" value="poly_P_kin"/>
    <property type="match status" value="1"/>
</dbReference>
<dbReference type="GO" id="GO:0009358">
    <property type="term" value="C:polyphosphate kinase complex"/>
    <property type="evidence" value="ECO:0007669"/>
    <property type="project" value="InterPro"/>
</dbReference>
<dbReference type="InterPro" id="IPR041108">
    <property type="entry name" value="PP_kinase_C_1"/>
</dbReference>
<dbReference type="InterPro" id="IPR036832">
    <property type="entry name" value="PPK_N_dom_sf"/>
</dbReference>
<keyword evidence="3 8" id="KW-0479">Metal-binding</keyword>
<dbReference type="Gene3D" id="3.30.870.10">
    <property type="entry name" value="Endonuclease Chain A"/>
    <property type="match status" value="2"/>
</dbReference>
<dbReference type="PANTHER" id="PTHR30218">
    <property type="entry name" value="POLYPHOSPHATE KINASE"/>
    <property type="match status" value="1"/>
</dbReference>
<dbReference type="PIRSF" id="PIRSF015589">
    <property type="entry name" value="PP_kinase"/>
    <property type="match status" value="1"/>
</dbReference>